<evidence type="ECO:0000313" key="2">
    <source>
        <dbReference type="Proteomes" id="UP000720189"/>
    </source>
</evidence>
<proteinExistence type="predicted"/>
<gene>
    <name evidence="1" type="ORF">BKA55DRAFT_563718</name>
</gene>
<dbReference type="AlphaFoldDB" id="A0A9P9HEQ5"/>
<sequence length="225" mass="25477">MLHANPHPKLLEDQEQFNMTRTVTRDQDKLFIPPGGIDFSSQTNKPGVVDIYLRAGDNTPGTGLHWHETHTEYLQVVQGYALVTVGDHTAIFSKDDGIITIPRYTIHQYMRVDKTDEGKAGKDIDLIVREWTEPGDGDKEVFFRNMISLIMDKKDGALGTVGMLLSVMTACWSHDNYPVFWKGPEVFGETVQRRMRRAVTYSLMGCLVLLGRLVGCKPQYPEYTP</sequence>
<dbReference type="Gene3D" id="2.60.120.10">
    <property type="entry name" value="Jelly Rolls"/>
    <property type="match status" value="1"/>
</dbReference>
<name>A0A9P9HEQ5_FUSRE</name>
<dbReference type="GeneID" id="70222380"/>
<accession>A0A9P9HEQ5</accession>
<keyword evidence="2" id="KW-1185">Reference proteome</keyword>
<dbReference type="RefSeq" id="XP_046050846.1">
    <property type="nucleotide sequence ID" value="XM_046192426.1"/>
</dbReference>
<dbReference type="InterPro" id="IPR014710">
    <property type="entry name" value="RmlC-like_jellyroll"/>
</dbReference>
<protein>
    <submittedName>
        <fullName evidence="1">Uncharacterized protein</fullName>
    </submittedName>
</protein>
<dbReference type="SUPFAM" id="SSF51182">
    <property type="entry name" value="RmlC-like cupins"/>
    <property type="match status" value="1"/>
</dbReference>
<dbReference type="OrthoDB" id="504210at2759"/>
<comment type="caution">
    <text evidence="1">The sequence shown here is derived from an EMBL/GenBank/DDBJ whole genome shotgun (WGS) entry which is preliminary data.</text>
</comment>
<dbReference type="Proteomes" id="UP000720189">
    <property type="component" value="Unassembled WGS sequence"/>
</dbReference>
<dbReference type="InterPro" id="IPR011051">
    <property type="entry name" value="RmlC_Cupin_sf"/>
</dbReference>
<evidence type="ECO:0000313" key="1">
    <source>
        <dbReference type="EMBL" id="KAH7255277.1"/>
    </source>
</evidence>
<organism evidence="1 2">
    <name type="scientific">Fusarium redolens</name>
    <dbReference type="NCBI Taxonomy" id="48865"/>
    <lineage>
        <taxon>Eukaryota</taxon>
        <taxon>Fungi</taxon>
        <taxon>Dikarya</taxon>
        <taxon>Ascomycota</taxon>
        <taxon>Pezizomycotina</taxon>
        <taxon>Sordariomycetes</taxon>
        <taxon>Hypocreomycetidae</taxon>
        <taxon>Hypocreales</taxon>
        <taxon>Nectriaceae</taxon>
        <taxon>Fusarium</taxon>
        <taxon>Fusarium redolens species complex</taxon>
    </lineage>
</organism>
<dbReference type="CDD" id="cd02208">
    <property type="entry name" value="cupin_RmlC-like"/>
    <property type="match status" value="1"/>
</dbReference>
<reference evidence="1" key="1">
    <citation type="journal article" date="2021" name="Nat. Commun.">
        <title>Genetic determinants of endophytism in the Arabidopsis root mycobiome.</title>
        <authorList>
            <person name="Mesny F."/>
            <person name="Miyauchi S."/>
            <person name="Thiergart T."/>
            <person name="Pickel B."/>
            <person name="Atanasova L."/>
            <person name="Karlsson M."/>
            <person name="Huettel B."/>
            <person name="Barry K.W."/>
            <person name="Haridas S."/>
            <person name="Chen C."/>
            <person name="Bauer D."/>
            <person name="Andreopoulos W."/>
            <person name="Pangilinan J."/>
            <person name="LaButti K."/>
            <person name="Riley R."/>
            <person name="Lipzen A."/>
            <person name="Clum A."/>
            <person name="Drula E."/>
            <person name="Henrissat B."/>
            <person name="Kohler A."/>
            <person name="Grigoriev I.V."/>
            <person name="Martin F.M."/>
            <person name="Hacquard S."/>
        </authorList>
    </citation>
    <scope>NUCLEOTIDE SEQUENCE</scope>
    <source>
        <strain evidence="1">MPI-CAGE-AT-0023</strain>
    </source>
</reference>
<dbReference type="EMBL" id="JAGMUX010000006">
    <property type="protein sequence ID" value="KAH7255277.1"/>
    <property type="molecule type" value="Genomic_DNA"/>
</dbReference>